<dbReference type="EMBL" id="JAPDRQ010000171">
    <property type="protein sequence ID" value="KAJ9653022.1"/>
    <property type="molecule type" value="Genomic_DNA"/>
</dbReference>
<reference evidence="1" key="1">
    <citation type="submission" date="2022-10" db="EMBL/GenBank/DDBJ databases">
        <title>Culturing micro-colonial fungi from biological soil crusts in the Mojave desert and describing Neophaeococcomyces mojavensis, and introducing the new genera and species Taxawa tesnikishii.</title>
        <authorList>
            <person name="Kurbessoian T."/>
            <person name="Stajich J.E."/>
        </authorList>
    </citation>
    <scope>NUCLEOTIDE SEQUENCE</scope>
    <source>
        <strain evidence="1">JES_112</strain>
    </source>
</reference>
<evidence type="ECO:0000313" key="1">
    <source>
        <dbReference type="EMBL" id="KAJ9653022.1"/>
    </source>
</evidence>
<accession>A0ACC2ZZK7</accession>
<proteinExistence type="predicted"/>
<gene>
    <name evidence="1" type="ORF">H2198_007769</name>
</gene>
<protein>
    <submittedName>
        <fullName evidence="1">Uncharacterized protein</fullName>
    </submittedName>
</protein>
<keyword evidence="2" id="KW-1185">Reference proteome</keyword>
<evidence type="ECO:0000313" key="2">
    <source>
        <dbReference type="Proteomes" id="UP001172386"/>
    </source>
</evidence>
<organism evidence="1 2">
    <name type="scientific">Neophaeococcomyces mojaviensis</name>
    <dbReference type="NCBI Taxonomy" id="3383035"/>
    <lineage>
        <taxon>Eukaryota</taxon>
        <taxon>Fungi</taxon>
        <taxon>Dikarya</taxon>
        <taxon>Ascomycota</taxon>
        <taxon>Pezizomycotina</taxon>
        <taxon>Eurotiomycetes</taxon>
        <taxon>Chaetothyriomycetidae</taxon>
        <taxon>Chaetothyriales</taxon>
        <taxon>Chaetothyriales incertae sedis</taxon>
        <taxon>Neophaeococcomyces</taxon>
    </lineage>
</organism>
<comment type="caution">
    <text evidence="1">The sequence shown here is derived from an EMBL/GenBank/DDBJ whole genome shotgun (WGS) entry which is preliminary data.</text>
</comment>
<name>A0ACC2ZZK7_9EURO</name>
<sequence length="945" mass="103285">MPRNPAAKKGHHNNRHENGLVGPGKRVTKQKSNGQLNGNAKPAAAAAADEPVPDTLHAQSIVEPSSVPTGADMEQHPETTVDGDEMRWRKRGSESSSDGQDQRWDNANGTISHNSSKTAETTQTKSKGVQYISAMQVASTILKSCPAGDTVALLIVLLALPSLILTIVQALFASLTLMPPSGGASPVSFLSLFDVFQGSAGSPSLGTMAVVDVICFGAWVCLWGWAQNFALDLAQIQIAITLGSGNSGKNGGVNTFCFLLVLVLHSARSRGLRQFVQTNMFPASVLNHPRVAELTKYLPTESDFGTSSGPPSKIRSLFAIHIISQALMAFVRRRVAGTSTSTKPTKRVDSDLFSGNTTVLEPSAQDSLFNTAASPGGDYPTPPTPTVKESKDKLLSAKKRRRQANQVRSRQPFWAALASTKVHVLRDVEHKKEKANPASAQDDLTRGELDGCIWITSVEPSTIHFEAGRCALSQNGRDAVEADSFKPFYVRINKARWHSVTMDYVDDDVCDDGFPTKWTGSIAGLAPDCNYRCSFIRIEDNQVIASIMVRTPALEDKDQPNAAAPVAARQSSRPNSPTTTLKTSIQTAERTREEIVNKRNKNRRNQKNALAKLDREMEAQQNKLRSAGDDNKLRQKLLQAERSSRQHEEAASSISVQLEELETIPEEDLAEYDKKKAIFEAHTKKLSEANESLSEAKSALSHELNCAKNELTATVGRKERLTARNAKLAAEQERLMQANIQNLSEKERRAVESATREKDQQRQESEWQQRIKDLDAQMMSVRMQNMNLYREIEKFEMQQRNAMLAANGPLPSEGEFPGAVPQHPRAFMLGNMHTSTFIPDPQASPFQSLAKPIPTDARRPRSGTNQSTGGMSRLSSDFDDPDPIPPMPSTMDFDVGIGINGRKGSGSSRGKNNHSPAAIGVIGTGLRSPHRDGHSPGHMQVTSTW</sequence>
<dbReference type="Proteomes" id="UP001172386">
    <property type="component" value="Unassembled WGS sequence"/>
</dbReference>